<sequence>MHARTTRAERYVERRMSESDQYALREMRREIWLGGFRGGAVGFVGGVLGYKLVERSRWIKSQLGFELLPKHKFATPLFSFAFGMMLGSMTSARNNSHTLQYIIRKHSKPQVITDYQHLVHEAKLEAQAAEEAQQVDSSTKSVVSARVSEWDEVIKSELEI</sequence>
<feature type="transmembrane region" description="Helical" evidence="1">
    <location>
        <begin position="31"/>
        <end position="53"/>
    </location>
</feature>
<evidence type="ECO:0000313" key="2">
    <source>
        <dbReference type="EMBL" id="CAD9677332.1"/>
    </source>
</evidence>
<gene>
    <name evidence="2" type="ORF">QSP1433_LOCUS5751</name>
</gene>
<keyword evidence="1" id="KW-1133">Transmembrane helix</keyword>
<name>A0A7S2RPU3_9STRA</name>
<protein>
    <recommendedName>
        <fullName evidence="3">Transmembrane protein</fullName>
    </recommendedName>
</protein>
<dbReference type="AlphaFoldDB" id="A0A7S2RPU3"/>
<keyword evidence="1" id="KW-0812">Transmembrane</keyword>
<evidence type="ECO:0000256" key="1">
    <source>
        <dbReference type="SAM" id="Phobius"/>
    </source>
</evidence>
<organism evidence="2">
    <name type="scientific">Mucochytrium quahogii</name>
    <dbReference type="NCBI Taxonomy" id="96639"/>
    <lineage>
        <taxon>Eukaryota</taxon>
        <taxon>Sar</taxon>
        <taxon>Stramenopiles</taxon>
        <taxon>Bigyra</taxon>
        <taxon>Labyrinthulomycetes</taxon>
        <taxon>Thraustochytrida</taxon>
        <taxon>Thraustochytriidae</taxon>
        <taxon>Mucochytrium</taxon>
    </lineage>
</organism>
<dbReference type="EMBL" id="HBHK01009293">
    <property type="protein sequence ID" value="CAD9677332.1"/>
    <property type="molecule type" value="Transcribed_RNA"/>
</dbReference>
<feature type="transmembrane region" description="Helical" evidence="1">
    <location>
        <begin position="73"/>
        <end position="92"/>
    </location>
</feature>
<reference evidence="2" key="1">
    <citation type="submission" date="2021-01" db="EMBL/GenBank/DDBJ databases">
        <authorList>
            <person name="Corre E."/>
            <person name="Pelletier E."/>
            <person name="Niang G."/>
            <person name="Scheremetjew M."/>
            <person name="Finn R."/>
            <person name="Kale V."/>
            <person name="Holt S."/>
            <person name="Cochrane G."/>
            <person name="Meng A."/>
            <person name="Brown T."/>
            <person name="Cohen L."/>
        </authorList>
    </citation>
    <scope>NUCLEOTIDE SEQUENCE</scope>
    <source>
        <strain evidence="2">NY070348D</strain>
    </source>
</reference>
<evidence type="ECO:0008006" key="3">
    <source>
        <dbReference type="Google" id="ProtNLM"/>
    </source>
</evidence>
<accession>A0A7S2RPU3</accession>
<keyword evidence="1" id="KW-0472">Membrane</keyword>
<proteinExistence type="predicted"/>